<dbReference type="PANTHER" id="PTHR34846:SF11">
    <property type="entry name" value="4-CARBOXYMUCONOLACTONE DECARBOXYLASE FAMILY PROTEIN (AFU_ORTHOLOGUE AFUA_6G11590)"/>
    <property type="match status" value="1"/>
</dbReference>
<organism evidence="2 3">
    <name type="scientific">Microdochium bolleyi</name>
    <dbReference type="NCBI Taxonomy" id="196109"/>
    <lineage>
        <taxon>Eukaryota</taxon>
        <taxon>Fungi</taxon>
        <taxon>Dikarya</taxon>
        <taxon>Ascomycota</taxon>
        <taxon>Pezizomycotina</taxon>
        <taxon>Sordariomycetes</taxon>
        <taxon>Xylariomycetidae</taxon>
        <taxon>Xylariales</taxon>
        <taxon>Microdochiaceae</taxon>
        <taxon>Microdochium</taxon>
    </lineage>
</organism>
<dbReference type="InParanoid" id="A0A136IWL2"/>
<evidence type="ECO:0000313" key="3">
    <source>
        <dbReference type="Proteomes" id="UP000070501"/>
    </source>
</evidence>
<evidence type="ECO:0000256" key="1">
    <source>
        <dbReference type="SAM" id="MobiDB-lite"/>
    </source>
</evidence>
<reference evidence="3" key="1">
    <citation type="submission" date="2016-02" db="EMBL/GenBank/DDBJ databases">
        <title>Draft genome sequence of Microdochium bolleyi, a fungal endophyte of beachgrass.</title>
        <authorList>
            <consortium name="DOE Joint Genome Institute"/>
            <person name="David A.S."/>
            <person name="May G."/>
            <person name="Haridas S."/>
            <person name="Lim J."/>
            <person name="Wang M."/>
            <person name="Labutti K."/>
            <person name="Lipzen A."/>
            <person name="Barry K."/>
            <person name="Grigoriev I.V."/>
        </authorList>
    </citation>
    <scope>NUCLEOTIDE SEQUENCE [LARGE SCALE GENOMIC DNA]</scope>
    <source>
        <strain evidence="3">J235TASD1</strain>
    </source>
</reference>
<dbReference type="Gene3D" id="1.20.1290.10">
    <property type="entry name" value="AhpD-like"/>
    <property type="match status" value="1"/>
</dbReference>
<gene>
    <name evidence="2" type="ORF">Micbo1qcDRAFT_235152</name>
</gene>
<keyword evidence="3" id="KW-1185">Reference proteome</keyword>
<dbReference type="STRING" id="196109.A0A136IWL2"/>
<dbReference type="AlphaFoldDB" id="A0A136IWL2"/>
<dbReference type="InterPro" id="IPR029032">
    <property type="entry name" value="AhpD-like"/>
</dbReference>
<feature type="region of interest" description="Disordered" evidence="1">
    <location>
        <begin position="1"/>
        <end position="27"/>
    </location>
</feature>
<dbReference type="SUPFAM" id="SSF69118">
    <property type="entry name" value="AhpD-like"/>
    <property type="match status" value="1"/>
</dbReference>
<name>A0A136IWL2_9PEZI</name>
<dbReference type="EMBL" id="KQ964255">
    <property type="protein sequence ID" value="KXJ89283.1"/>
    <property type="molecule type" value="Genomic_DNA"/>
</dbReference>
<dbReference type="PANTHER" id="PTHR34846">
    <property type="entry name" value="4-CARBOXYMUCONOLACTONE DECARBOXYLASE FAMILY PROTEIN (AFU_ORTHOLOGUE AFUA_6G11590)"/>
    <property type="match status" value="1"/>
</dbReference>
<evidence type="ECO:0000313" key="2">
    <source>
        <dbReference type="EMBL" id="KXJ89283.1"/>
    </source>
</evidence>
<sequence length="198" mass="21719">MARIPYPPPPPAGSAKPKDDGKPRPPPLNVAKIISHSTGTAPHWAGVAVAHYTSIALEAKLRELAILLTAAKLGSTYEFTHHTHMSKNFGVVDAQRKWIWEVAGKNGAEEKEKGGVLKGVQDAVKEGIFTDKEAVLLALVENIVETGVVGEELWKRARSYFGERELVDVCSVVGFYFTKSRITTMFEIELEDNVKPVL</sequence>
<dbReference type="Proteomes" id="UP000070501">
    <property type="component" value="Unassembled WGS sequence"/>
</dbReference>
<accession>A0A136IWL2</accession>
<feature type="compositionally biased region" description="Pro residues" evidence="1">
    <location>
        <begin position="1"/>
        <end position="12"/>
    </location>
</feature>
<protein>
    <submittedName>
        <fullName evidence="2">AhpD-like protein</fullName>
    </submittedName>
</protein>
<proteinExistence type="predicted"/>
<dbReference type="OrthoDB" id="9998495at2759"/>